<dbReference type="InterPro" id="IPR035396">
    <property type="entry name" value="Bac_rhamnosid6H"/>
</dbReference>
<dbReference type="Pfam" id="PF21557">
    <property type="entry name" value="RhaB_D2"/>
    <property type="match status" value="1"/>
</dbReference>
<evidence type="ECO:0000259" key="2">
    <source>
        <dbReference type="Pfam" id="PF08531"/>
    </source>
</evidence>
<dbReference type="Gene3D" id="2.60.420.10">
    <property type="entry name" value="Maltose phosphorylase, domain 3"/>
    <property type="match status" value="1"/>
</dbReference>
<evidence type="ECO:0000259" key="3">
    <source>
        <dbReference type="Pfam" id="PF17389"/>
    </source>
</evidence>
<dbReference type="Pfam" id="PF17389">
    <property type="entry name" value="Bac_rhamnosid6H"/>
    <property type="match status" value="1"/>
</dbReference>
<dbReference type="Pfam" id="PF05592">
    <property type="entry name" value="Bac_rhamnosid"/>
    <property type="match status" value="1"/>
</dbReference>
<dbReference type="Pfam" id="PF08531">
    <property type="entry name" value="Bac_rhamnosid_N"/>
    <property type="match status" value="1"/>
</dbReference>
<protein>
    <recommendedName>
        <fullName evidence="8">Alpha-L-rhamnosidase</fullName>
    </recommendedName>
</protein>
<evidence type="ECO:0000259" key="1">
    <source>
        <dbReference type="Pfam" id="PF05592"/>
    </source>
</evidence>
<dbReference type="RefSeq" id="WP_284237789.1">
    <property type="nucleotide sequence ID" value="NZ_BSSQ01000005.1"/>
</dbReference>
<gene>
    <name evidence="6" type="ORF">MU1_14140</name>
</gene>
<evidence type="ECO:0000313" key="7">
    <source>
        <dbReference type="Proteomes" id="UP001157114"/>
    </source>
</evidence>
<evidence type="ECO:0000313" key="6">
    <source>
        <dbReference type="EMBL" id="GLX67070.1"/>
    </source>
</evidence>
<proteinExistence type="predicted"/>
<dbReference type="SUPFAM" id="SSF49785">
    <property type="entry name" value="Galactose-binding domain-like"/>
    <property type="match status" value="1"/>
</dbReference>
<dbReference type="SUPFAM" id="SSF48208">
    <property type="entry name" value="Six-hairpin glycosidases"/>
    <property type="match status" value="1"/>
</dbReference>
<feature type="domain" description="Alpha-L-rhamnosidase C-terminal" evidence="4">
    <location>
        <begin position="876"/>
        <end position="947"/>
    </location>
</feature>
<dbReference type="PANTHER" id="PTHR34987">
    <property type="entry name" value="C, PUTATIVE (AFU_ORTHOLOGUE AFUA_3G02880)-RELATED"/>
    <property type="match status" value="1"/>
</dbReference>
<evidence type="ECO:0000259" key="4">
    <source>
        <dbReference type="Pfam" id="PF17390"/>
    </source>
</evidence>
<organism evidence="6 7">
    <name type="scientific">Paenibacillus glycanilyticus</name>
    <dbReference type="NCBI Taxonomy" id="126569"/>
    <lineage>
        <taxon>Bacteria</taxon>
        <taxon>Bacillati</taxon>
        <taxon>Bacillota</taxon>
        <taxon>Bacilli</taxon>
        <taxon>Bacillales</taxon>
        <taxon>Paenibacillaceae</taxon>
        <taxon>Paenibacillus</taxon>
    </lineage>
</organism>
<dbReference type="InterPro" id="IPR008979">
    <property type="entry name" value="Galactose-bd-like_sf"/>
</dbReference>
<evidence type="ECO:0000259" key="5">
    <source>
        <dbReference type="Pfam" id="PF21557"/>
    </source>
</evidence>
<dbReference type="InterPro" id="IPR035398">
    <property type="entry name" value="Bac_rhamnosid_C"/>
</dbReference>
<accession>A0ABQ6GA00</accession>
<dbReference type="InterPro" id="IPR008928">
    <property type="entry name" value="6-hairpin_glycosidase_sf"/>
</dbReference>
<comment type="caution">
    <text evidence="6">The sequence shown here is derived from an EMBL/GenBank/DDBJ whole genome shotgun (WGS) entry which is preliminary data.</text>
</comment>
<evidence type="ECO:0008006" key="8">
    <source>
        <dbReference type="Google" id="ProtNLM"/>
    </source>
</evidence>
<sequence>MKETTWKAGWIWGGNDESPRNEWRCFRSSFDVTRETAADAVLRISADSRYVAYVNGVRIGRGPVRSWPEEQFFDTYSIGHLLRSEGKNTIAVLVLHFGVTNFYYLRGRGGLLAEISSGGNVLAATDPSWKTAKLKGQDSSSPRMSCQQGFAEIIDARELEEDWIEPGYNDSLWEQAAAVAEVGEGPWTSLIPRDIPFLTEEKLYPSRIESLQKVKPPVYTAAIDLRNAMVPASKEHANPIQYMGYIATTLSLAEAGKVTVGIMQSRGEKLWINGQRIEKSYGIDPERYYEAELEAGDHFLLLDITQGDHGGAYHLAIHSELKFSLQSPDSAGETPWLLVGPFDDAEYIDTRENKQIDRNEPHYIQAAGAASLEELASVQSWIRPLAAAYYTDQDVFGSNVWRPVAERYALPPSLNACLTATEQYGVIPQFRDGDTELVIDLGKQRTGFFGFKIEAPAGTVVDVYGLEYMKNDFRQHTFGLDNTFRYICREGRQQYESPVRRGFRYAVVTIRGTAGPVKLHEVYMVQSTYPVVEAGTFQSSDPLLNDIWAISQHTTRNCMEDTFVDCPSYEQTYWVGDSRNEALVNYYVFGELDIVKRCLRLVPGSKDRSPLYMDQVPSGWTSVIPNWTFFWVLATMEYVEHTGDKAFAAEMWPHVRFTLEHYLTHVNADGLLEMRGWNLLDWAPIDQPNEGIVTHQNLFLVKTLRQAALMAESAGQASEGKPLKERASRLAQAINVHLWDQERDAYLDCIHADGRRSDIYSMQTQVVALLSGVAEGDRQDKLESYLIEPPASFVQIGSPFMSFFYYEALEAMGRVPRMLDDIRRNYGLMVDNDATTCWEMYPNFKENRANADLLTRSHCHAWSAGPAYFLGRTVLGVKRIGDGWNKVLIEPDPCDLTWARGAVPLPNGGTIEVDWSIGDEGMAIRVSAPEDIELEVKWPEALTGKVSIVRTKKLPL</sequence>
<feature type="domain" description="Bacterial alpha-L-rhamnosidase N-terminal" evidence="2">
    <location>
        <begin position="37"/>
        <end position="179"/>
    </location>
</feature>
<dbReference type="Pfam" id="PF17390">
    <property type="entry name" value="Bac_rhamnosid_C"/>
    <property type="match status" value="1"/>
</dbReference>
<name>A0ABQ6GA00_9BACL</name>
<dbReference type="Gene3D" id="2.60.120.260">
    <property type="entry name" value="Galactose-binding domain-like"/>
    <property type="match status" value="3"/>
</dbReference>
<dbReference type="InterPro" id="IPR013737">
    <property type="entry name" value="Bac_rhamnosid_N"/>
</dbReference>
<dbReference type="InterPro" id="IPR048653">
    <property type="entry name" value="RhaB_D2"/>
</dbReference>
<keyword evidence="7" id="KW-1185">Reference proteome</keyword>
<dbReference type="PANTHER" id="PTHR34987:SF4">
    <property type="entry name" value="ALPHA-L-RHAMNOSIDASE C-TERMINAL DOMAIN-CONTAINING PROTEIN"/>
    <property type="match status" value="1"/>
</dbReference>
<feature type="domain" description="Alpha-L-rhamnosidase concanavalin-like" evidence="1">
    <location>
        <begin position="433"/>
        <end position="511"/>
    </location>
</feature>
<reference evidence="6 7" key="1">
    <citation type="submission" date="2023-03" db="EMBL/GenBank/DDBJ databases">
        <title>Draft genome sequence of the bacteria which degrade cell wall of Tricholomamatutake.</title>
        <authorList>
            <person name="Konishi Y."/>
            <person name="Fukuta Y."/>
            <person name="Shirasaka N."/>
        </authorList>
    </citation>
    <scope>NUCLEOTIDE SEQUENCE [LARGE SCALE GENOMIC DNA]</scope>
    <source>
        <strain evidence="7">mu1</strain>
    </source>
</reference>
<dbReference type="Proteomes" id="UP001157114">
    <property type="component" value="Unassembled WGS sequence"/>
</dbReference>
<dbReference type="Gene3D" id="1.50.10.10">
    <property type="match status" value="1"/>
</dbReference>
<feature type="domain" description="Alpha-L-rhamnosidase" evidence="5">
    <location>
        <begin position="219"/>
        <end position="386"/>
    </location>
</feature>
<dbReference type="EMBL" id="BSSQ01000005">
    <property type="protein sequence ID" value="GLX67070.1"/>
    <property type="molecule type" value="Genomic_DNA"/>
</dbReference>
<dbReference type="InterPro" id="IPR008902">
    <property type="entry name" value="Rhamnosid_concanavalin"/>
</dbReference>
<feature type="domain" description="Alpha-L-rhamnosidase six-hairpin glycosidase" evidence="3">
    <location>
        <begin position="533"/>
        <end position="874"/>
    </location>
</feature>
<dbReference type="InterPro" id="IPR012341">
    <property type="entry name" value="6hp_glycosidase-like_sf"/>
</dbReference>